<dbReference type="AlphaFoldDB" id="A0A228HIC2"/>
<name>A0A228HIC2_9BURK</name>
<evidence type="ECO:0000313" key="2">
    <source>
        <dbReference type="Proteomes" id="UP000214600"/>
    </source>
</evidence>
<accession>A0A228HIC2</accession>
<dbReference type="Proteomes" id="UP000214600">
    <property type="component" value="Unassembled WGS sequence"/>
</dbReference>
<dbReference type="EMBL" id="NKFA01000051">
    <property type="protein sequence ID" value="OXI29635.1"/>
    <property type="molecule type" value="Genomic_DNA"/>
</dbReference>
<reference evidence="1 2" key="2">
    <citation type="submission" date="2017-08" db="EMBL/GenBank/DDBJ databases">
        <title>WGS of novel Burkholderia cepaca complex species.</title>
        <authorList>
            <person name="Lipuma J."/>
            <person name="Spilker T."/>
        </authorList>
    </citation>
    <scope>NUCLEOTIDE SEQUENCE [LARGE SCALE GENOMIC DNA]</scope>
    <source>
        <strain evidence="1 2">AU17325</strain>
    </source>
</reference>
<reference evidence="2" key="1">
    <citation type="submission" date="2017-06" db="EMBL/GenBank/DDBJ databases">
        <authorList>
            <person name="LiPuma J."/>
            <person name="Spilker T."/>
        </authorList>
    </citation>
    <scope>NUCLEOTIDE SEQUENCE [LARGE SCALE GENOMIC DNA]</scope>
    <source>
        <strain evidence="2">AU17325</strain>
    </source>
</reference>
<proteinExistence type="predicted"/>
<gene>
    <name evidence="1" type="ORF">CFB84_43390</name>
</gene>
<protein>
    <submittedName>
        <fullName evidence="1">Uncharacterized protein</fullName>
    </submittedName>
</protein>
<organism evidence="1 2">
    <name type="scientific">Burkholderia aenigmatica</name>
    <dbReference type="NCBI Taxonomy" id="2015348"/>
    <lineage>
        <taxon>Bacteria</taxon>
        <taxon>Pseudomonadati</taxon>
        <taxon>Pseudomonadota</taxon>
        <taxon>Betaproteobacteria</taxon>
        <taxon>Burkholderiales</taxon>
        <taxon>Burkholderiaceae</taxon>
        <taxon>Burkholderia</taxon>
        <taxon>Burkholderia cepacia complex</taxon>
    </lineage>
</organism>
<sequence>MFIDREEAKREEAWSRAWRDAARALGVDVDTGDRNVLDLIWEEAEKDMNAQRIPLPKFASVSETA</sequence>
<evidence type="ECO:0000313" key="1">
    <source>
        <dbReference type="EMBL" id="OXI29635.1"/>
    </source>
</evidence>
<dbReference type="RefSeq" id="WP_059889267.1">
    <property type="nucleotide sequence ID" value="NZ_CP091649.1"/>
</dbReference>
<comment type="caution">
    <text evidence="1">The sequence shown here is derived from an EMBL/GenBank/DDBJ whole genome shotgun (WGS) entry which is preliminary data.</text>
</comment>